<feature type="binding site" evidence="12">
    <location>
        <position position="145"/>
    </location>
    <ligand>
        <name>Ca(2+)</name>
        <dbReference type="ChEBI" id="CHEBI:29108"/>
        <label>2</label>
    </ligand>
</feature>
<evidence type="ECO:0000259" key="17">
    <source>
        <dbReference type="PROSITE" id="PS50041"/>
    </source>
</evidence>
<dbReference type="PROSITE" id="PS51642">
    <property type="entry name" value="HEMOPEXIN_2"/>
    <property type="match status" value="2"/>
</dbReference>
<sequence length="1420" mass="160919">MLSGVYKSRARGEERDYLNRYGYMKAHDPQTGALTSEQYYITAIKKFQRMAGINETGRIDEKTRQVMSLPRCGNPDDVELGGGARRRRYALQGSKWHKTELTYRISEYPIGIPKGEVDDEISKALQVWADVAPLRFRPQKYGIVDLDIKFVRGSHGDGNPFDGRGRTLAHAFFPMYGGDAHFDEDEDWTINLEHGVNLFQVAAHEFGHSLGLSHSDISSALMAPFYRGYQKNFKLDEDDVRAVQELYGIPRRLPPSTSRPVVTSRGPPLNVPSICRDPSIDAIVMTADGRTYIFKGADYYRLNDYGIDESYPRTIASDWGGIQGPIDSALHWDNGYTFIFKTRSVDRGLQVACQASAAIDHRNGPDTLGYFDVGWSHYWRYTENSVDKGYPRPLSVWNGLPPRVDAAIKWRNGRTYFFSGNDYYRYNDVEFDIDDTYPRKIGNWWLGCPDAKTVGQLVQGTQTGNNQKISNDVDEQFLTVDGTETIGSQRAFEFCSFVNINTRYITRPTQKGRASGAMKFYRNCVILDYVLLFSTFPVTQSTDHSSDFSVFDFDTQQEKSTFATPLSNSFNESNDKTQNPPYNFSHVVKSINDCREIFKVEAQEGYISIEDLSGSEENNQCHVDITVKDNMLIYLHWITYFKVETSCSKCSLTAVDIGHSSTLLTTACLQWGVRNVLSLTNQVRITLTNFFTYLQHSTCFFVVRFKTVPSSSKPQLELSYSSPYQGYIQTPGWDGMALYPPLMDSWVALDIPEGHTVLLSYFSVDVAFPTTNIECILDSLQVFVGGTLPANLVWEICLIHNNFVVKVFNTSIVHVHFVSDYQNEFSGFRLLFTFVNDSLQLEQLSDKKWNCSVPHWPRFQHNFPCDLVPQCIGGEDEATCPYISQACEPGLVFSGDTCYLLVVDIRTDWWGANEYCLERQMRLATLNTPDKFSSVTSLLRVRPRTVDVLVGLQITAAALPHMQVSDHWYPYPAQWVDGTKVYYGNFTNSKIPSCGYMNSRGWVIHMEECSITFENIEILCEKYPVYPDKASLENTPVMPYVKHADRNLSRVAWQCVSSHDLCDGKQQCGNGADELCPRMMYSTRNYNSPSPPVLINLDKNGKLEVLSLTLNTTDDLSLPCPQTHFKCPGRSVFCMPVFLRCNGVYDCPGKEDEDQCDNYLCPTFYRCRNSKVCVHPNHLCDGFYQCPLQDDELLCDIICPSNCSCHGLSFLCTGQFPTEHFPELRYLDATGAGFLLTVVFLLPEGHPWHLSGLSSICIPLLLSSPTSEGDNFVRKERKAIRLSTLHSTKDFQFTTDIIQVHEFTLQYQTASSTDHSSHDDNSKDTSIGSEGPLLVIEDANDCKNVLKVTGQQGSVSMTDLVSTTNKYECTIEITVPESMVAKLRLKWFKEKPTATVVWRHLMSVSMKYSWSLGVKLYRRK</sequence>
<feature type="binding site" evidence="12">
    <location>
        <position position="183"/>
    </location>
    <ligand>
        <name>Ca(2+)</name>
        <dbReference type="ChEBI" id="CHEBI:29108"/>
        <label>3</label>
    </ligand>
</feature>
<evidence type="ECO:0000256" key="1">
    <source>
        <dbReference type="ARBA" id="ARBA00010370"/>
    </source>
</evidence>
<feature type="binding site" evidence="12">
    <location>
        <position position="204"/>
    </location>
    <ligand>
        <name>Zn(2+)</name>
        <dbReference type="ChEBI" id="CHEBI:29105"/>
        <label>2</label>
        <note>catalytic</note>
    </ligand>
</feature>
<feature type="binding site" evidence="12">
    <location>
        <position position="162"/>
    </location>
    <ligand>
        <name>Ca(2+)</name>
        <dbReference type="ChEBI" id="CHEBI:29108"/>
        <label>3</label>
    </ligand>
</feature>
<dbReference type="GO" id="GO:0006508">
    <property type="term" value="P:proteolysis"/>
    <property type="evidence" value="ECO:0007669"/>
    <property type="project" value="UniProtKB-KW"/>
</dbReference>
<evidence type="ECO:0000256" key="2">
    <source>
        <dbReference type="ARBA" id="ARBA00022670"/>
    </source>
</evidence>
<evidence type="ECO:0000256" key="10">
    <source>
        <dbReference type="ARBA" id="ARBA00023157"/>
    </source>
</evidence>
<evidence type="ECO:0000256" key="9">
    <source>
        <dbReference type="ARBA" id="ARBA00023145"/>
    </source>
</evidence>
<dbReference type="InterPro" id="IPR001818">
    <property type="entry name" value="Pept_M10_metallopeptidase"/>
</dbReference>
<feature type="binding site" evidence="12">
    <location>
        <position position="186"/>
    </location>
    <ligand>
        <name>Ca(2+)</name>
        <dbReference type="ChEBI" id="CHEBI:29108"/>
        <label>1</label>
    </ligand>
</feature>
<feature type="disulfide bond" evidence="14">
    <location>
        <begin position="1180"/>
        <end position="1195"/>
    </location>
</feature>
<dbReference type="InterPro" id="IPR000859">
    <property type="entry name" value="CUB_dom"/>
</dbReference>
<keyword evidence="6" id="KW-0378">Hydrolase</keyword>
<evidence type="ECO:0000256" key="13">
    <source>
        <dbReference type="PIRSR" id="PIRSR621190-4"/>
    </source>
</evidence>
<dbReference type="Gene3D" id="2.110.10.10">
    <property type="entry name" value="Hemopexin-like domain"/>
    <property type="match status" value="2"/>
</dbReference>
<feature type="repeat" description="Hemopexin" evidence="15">
    <location>
        <begin position="401"/>
        <end position="448"/>
    </location>
</feature>
<dbReference type="SMART" id="SM00034">
    <property type="entry name" value="CLECT"/>
    <property type="match status" value="1"/>
</dbReference>
<comment type="caution">
    <text evidence="18">The sequence shown here is derived from an EMBL/GenBank/DDBJ whole genome shotgun (WGS) entry which is preliminary data.</text>
</comment>
<dbReference type="Gene3D" id="3.10.100.10">
    <property type="entry name" value="Mannose-Binding Protein A, subunit A"/>
    <property type="match status" value="1"/>
</dbReference>
<feature type="binding site" evidence="12">
    <location>
        <position position="407"/>
    </location>
    <ligand>
        <name>Ca(2+)</name>
        <dbReference type="ChEBI" id="CHEBI:29108"/>
        <label>5</label>
    </ligand>
</feature>
<proteinExistence type="inferred from homology"/>
<dbReference type="InterPro" id="IPR035914">
    <property type="entry name" value="Sperma_CUB_dom_sf"/>
</dbReference>
<dbReference type="GO" id="GO:0004222">
    <property type="term" value="F:metalloendopeptidase activity"/>
    <property type="evidence" value="ECO:0007669"/>
    <property type="project" value="InterPro"/>
</dbReference>
<dbReference type="InterPro" id="IPR002477">
    <property type="entry name" value="Peptidoglycan-bd-like"/>
</dbReference>
<evidence type="ECO:0000256" key="7">
    <source>
        <dbReference type="ARBA" id="ARBA00022833"/>
    </source>
</evidence>
<dbReference type="SUPFAM" id="SSF57424">
    <property type="entry name" value="LDL receptor-like module"/>
    <property type="match status" value="1"/>
</dbReference>
<dbReference type="CDD" id="cd00112">
    <property type="entry name" value="LDLa"/>
    <property type="match status" value="1"/>
</dbReference>
<feature type="binding site" evidence="12">
    <location>
        <position position="186"/>
    </location>
    <ligand>
        <name>Ca(2+)</name>
        <dbReference type="ChEBI" id="CHEBI:29108"/>
        <label>3</label>
    </ligand>
</feature>
<dbReference type="SUPFAM" id="SSF55486">
    <property type="entry name" value="Metalloproteases ('zincins'), catalytic domain"/>
    <property type="match status" value="1"/>
</dbReference>
<dbReference type="Gene3D" id="4.10.400.10">
    <property type="entry name" value="Low-density Lipoprotein Receptor"/>
    <property type="match status" value="1"/>
</dbReference>
<keyword evidence="2" id="KW-0645">Protease</keyword>
<reference evidence="18 19" key="1">
    <citation type="submission" date="2018-04" db="EMBL/GenBank/DDBJ databases">
        <title>The genome of golden apple snail Pomacea canaliculata provides insight into stress tolerance and invasive adaptation.</title>
        <authorList>
            <person name="Liu C."/>
            <person name="Liu B."/>
            <person name="Ren Y."/>
            <person name="Zhang Y."/>
            <person name="Wang H."/>
            <person name="Li S."/>
            <person name="Jiang F."/>
            <person name="Yin L."/>
            <person name="Zhang G."/>
            <person name="Qian W."/>
            <person name="Fan W."/>
        </authorList>
    </citation>
    <scope>NUCLEOTIDE SEQUENCE [LARGE SCALE GENOMIC DNA]</scope>
    <source>
        <strain evidence="18">SZHN2017</strain>
        <tissue evidence="18">Muscle</tissue>
    </source>
</reference>
<feature type="binding site" evidence="12">
    <location>
        <position position="208"/>
    </location>
    <ligand>
        <name>Zn(2+)</name>
        <dbReference type="ChEBI" id="CHEBI:29105"/>
        <label>2</label>
        <note>catalytic</note>
    </ligand>
</feature>
<dbReference type="SUPFAM" id="SSF47090">
    <property type="entry name" value="PGBD-like"/>
    <property type="match status" value="1"/>
</dbReference>
<dbReference type="InterPro" id="IPR023415">
    <property type="entry name" value="LDLR_class-A_CS"/>
</dbReference>
<dbReference type="PROSITE" id="PS01180">
    <property type="entry name" value="CUB"/>
    <property type="match status" value="1"/>
</dbReference>
<dbReference type="GO" id="GO:0030198">
    <property type="term" value="P:extracellular matrix organization"/>
    <property type="evidence" value="ECO:0007669"/>
    <property type="project" value="TreeGrafter"/>
</dbReference>
<comment type="similarity">
    <text evidence="1">Belongs to the peptidase M10A family.</text>
</comment>
<evidence type="ECO:0000256" key="12">
    <source>
        <dbReference type="PIRSR" id="PIRSR621190-2"/>
    </source>
</evidence>
<keyword evidence="12" id="KW-0106">Calcium</keyword>
<dbReference type="PROSITE" id="PS50041">
    <property type="entry name" value="C_TYPE_LECTIN_2"/>
    <property type="match status" value="1"/>
</dbReference>
<keyword evidence="3 12" id="KW-0479">Metal-binding</keyword>
<dbReference type="Pfam" id="PF00413">
    <property type="entry name" value="Peptidase_M10"/>
    <property type="match status" value="1"/>
</dbReference>
<dbReference type="FunFam" id="3.40.390.10:FF:000022">
    <property type="entry name" value="Matrix metalloproteinase 1, isoform C"/>
    <property type="match status" value="1"/>
</dbReference>
<evidence type="ECO:0000256" key="5">
    <source>
        <dbReference type="ARBA" id="ARBA00022737"/>
    </source>
</evidence>
<evidence type="ECO:0000256" key="6">
    <source>
        <dbReference type="ARBA" id="ARBA00022801"/>
    </source>
</evidence>
<dbReference type="PROSITE" id="PS01209">
    <property type="entry name" value="LDLRA_1"/>
    <property type="match status" value="1"/>
</dbReference>
<comment type="cofactor">
    <cofactor evidence="12">
        <name>Ca(2+)</name>
        <dbReference type="ChEBI" id="CHEBI:29108"/>
    </cofactor>
    <text evidence="12">Can bind about 5 Ca(2+) ions per subunit.</text>
</comment>
<keyword evidence="9" id="KW-0865">Zymogen</keyword>
<feature type="modified residue" description="Phosphotyrosine; by PKDCC" evidence="13">
    <location>
        <position position="390"/>
    </location>
</feature>
<feature type="binding site" evidence="12">
    <location>
        <position position="177"/>
    </location>
    <ligand>
        <name>Ca(2+)</name>
        <dbReference type="ChEBI" id="CHEBI:29108"/>
        <label>2</label>
    </ligand>
</feature>
<feature type="binding site" evidence="12">
    <location>
        <position position="170"/>
    </location>
    <ligand>
        <name>Zn(2+)</name>
        <dbReference type="ChEBI" id="CHEBI:29105"/>
        <label>1</label>
    </ligand>
</feature>
<dbReference type="CDD" id="cd00037">
    <property type="entry name" value="CLECT"/>
    <property type="match status" value="1"/>
</dbReference>
<feature type="repeat" description="Hemopexin" evidence="15">
    <location>
        <begin position="277"/>
        <end position="322"/>
    </location>
</feature>
<accession>A0A2T7NC82</accession>
<dbReference type="InterPro" id="IPR021190">
    <property type="entry name" value="Pept_M10A"/>
</dbReference>
<dbReference type="EMBL" id="PZQS01000014">
    <property type="protein sequence ID" value="PVD18783.1"/>
    <property type="molecule type" value="Genomic_DNA"/>
</dbReference>
<name>A0A2T7NC82_POMCA</name>
<keyword evidence="5" id="KW-0677">Repeat</keyword>
<dbReference type="SUPFAM" id="SSF50923">
    <property type="entry name" value="Hemopexin-like domain"/>
    <property type="match status" value="1"/>
</dbReference>
<feature type="binding site" evidence="12">
    <location>
        <position position="283"/>
    </location>
    <ligand>
        <name>Ca(2+)</name>
        <dbReference type="ChEBI" id="CHEBI:29108"/>
        <label>5</label>
    </ligand>
</feature>
<dbReference type="InterPro" id="IPR002172">
    <property type="entry name" value="LDrepeatLR_classA_rpt"/>
</dbReference>
<feature type="binding site" evidence="12">
    <location>
        <position position="179"/>
    </location>
    <ligand>
        <name>Ca(2+)</name>
        <dbReference type="ChEBI" id="CHEBI:29108"/>
        <label>2</label>
    </ligand>
</feature>
<dbReference type="CDD" id="cd00041">
    <property type="entry name" value="CUB"/>
    <property type="match status" value="1"/>
</dbReference>
<dbReference type="Pfam" id="PF00057">
    <property type="entry name" value="Ldl_recept_a"/>
    <property type="match status" value="1"/>
</dbReference>
<dbReference type="PROSITE" id="PS50068">
    <property type="entry name" value="LDLRA_2"/>
    <property type="match status" value="2"/>
</dbReference>
<dbReference type="SUPFAM" id="SSF49854">
    <property type="entry name" value="Spermadhesin, CUB domain"/>
    <property type="match status" value="1"/>
</dbReference>
<gene>
    <name evidence="18" type="ORF">C0Q70_21335</name>
</gene>
<dbReference type="SMART" id="SM00235">
    <property type="entry name" value="ZnMc"/>
    <property type="match status" value="1"/>
</dbReference>
<evidence type="ECO:0000256" key="11">
    <source>
        <dbReference type="PIRSR" id="PIRSR621190-1"/>
    </source>
</evidence>
<dbReference type="Gene3D" id="2.60.120.290">
    <property type="entry name" value="Spermadhesin, CUB domain"/>
    <property type="match status" value="1"/>
</dbReference>
<dbReference type="InterPro" id="IPR016186">
    <property type="entry name" value="C-type_lectin-like/link_sf"/>
</dbReference>
<dbReference type="InterPro" id="IPR036055">
    <property type="entry name" value="LDL_receptor-like_sf"/>
</dbReference>
<evidence type="ECO:0000256" key="8">
    <source>
        <dbReference type="ARBA" id="ARBA00023049"/>
    </source>
</evidence>
<dbReference type="Gene3D" id="3.40.390.10">
    <property type="entry name" value="Collagenase (Catalytic Domain)"/>
    <property type="match status" value="1"/>
</dbReference>
<evidence type="ECO:0008006" key="20">
    <source>
        <dbReference type="Google" id="ProtNLM"/>
    </source>
</evidence>
<dbReference type="InterPro" id="IPR018487">
    <property type="entry name" value="Hemopexin-like_repeat"/>
</dbReference>
<dbReference type="Proteomes" id="UP000245119">
    <property type="component" value="Linkage Group LG14"/>
</dbReference>
<feature type="binding site" evidence="12">
    <location>
        <position position="281"/>
    </location>
    <ligand>
        <name>Ca(2+)</name>
        <dbReference type="ChEBI" id="CHEBI:29108"/>
        <label>4</label>
    </ligand>
</feature>
<feature type="binding site" description="in inhibited form" evidence="12">
    <location>
        <position position="72"/>
    </location>
    <ligand>
        <name>Zn(2+)</name>
        <dbReference type="ChEBI" id="CHEBI:29105"/>
        <label>2</label>
        <note>catalytic</note>
    </ligand>
</feature>
<dbReference type="InterPro" id="IPR006026">
    <property type="entry name" value="Peptidase_Metallo"/>
</dbReference>
<dbReference type="InterPro" id="IPR024079">
    <property type="entry name" value="MetalloPept_cat_dom_sf"/>
</dbReference>
<dbReference type="Pfam" id="PF01471">
    <property type="entry name" value="PG_binding_1"/>
    <property type="match status" value="1"/>
</dbReference>
<feature type="domain" description="CUB" evidence="16">
    <location>
        <begin position="699"/>
        <end position="835"/>
    </location>
</feature>
<dbReference type="GO" id="GO:0031012">
    <property type="term" value="C:extracellular matrix"/>
    <property type="evidence" value="ECO:0007669"/>
    <property type="project" value="InterPro"/>
</dbReference>
<keyword evidence="4" id="KW-0732">Signal</keyword>
<feature type="binding site" evidence="12">
    <location>
        <position position="327"/>
    </location>
    <ligand>
        <name>Ca(2+)</name>
        <dbReference type="ChEBI" id="CHEBI:29108"/>
        <label>4</label>
    </ligand>
</feature>
<feature type="domain" description="C-type lectin" evidence="17">
    <location>
        <begin position="894"/>
        <end position="1002"/>
    </location>
</feature>
<dbReference type="InterPro" id="IPR001304">
    <property type="entry name" value="C-type_lectin-like"/>
</dbReference>
<comment type="caution">
    <text evidence="14">Lacks conserved residue(s) required for the propagation of feature annotation.</text>
</comment>
<organism evidence="18 19">
    <name type="scientific">Pomacea canaliculata</name>
    <name type="common">Golden apple snail</name>
    <dbReference type="NCBI Taxonomy" id="400727"/>
    <lineage>
        <taxon>Eukaryota</taxon>
        <taxon>Metazoa</taxon>
        <taxon>Spiralia</taxon>
        <taxon>Lophotrochozoa</taxon>
        <taxon>Mollusca</taxon>
        <taxon>Gastropoda</taxon>
        <taxon>Caenogastropoda</taxon>
        <taxon>Architaenioglossa</taxon>
        <taxon>Ampullarioidea</taxon>
        <taxon>Ampullariidae</taxon>
        <taxon>Pomacea</taxon>
    </lineage>
</organism>
<dbReference type="InterPro" id="IPR000585">
    <property type="entry name" value="Hemopexin-like_dom"/>
</dbReference>
<dbReference type="PANTHER" id="PTHR10201:SF291">
    <property type="entry name" value="MATRIX METALLOPROTEINASE 1, ISOFORM C-RELATED"/>
    <property type="match status" value="1"/>
</dbReference>
<feature type="binding site" evidence="12">
    <location>
        <position position="157"/>
    </location>
    <ligand>
        <name>Zn(2+)</name>
        <dbReference type="ChEBI" id="CHEBI:29105"/>
        <label>1</label>
    </ligand>
</feature>
<feature type="binding site" evidence="12">
    <location>
        <position position="222"/>
    </location>
    <ligand>
        <name>Zn(2+)</name>
        <dbReference type="ChEBI" id="CHEBI:29105"/>
        <label>2</label>
        <note>catalytic</note>
    </ligand>
</feature>
<dbReference type="InterPro" id="IPR036365">
    <property type="entry name" value="PGBD-like_sf"/>
</dbReference>
<keyword evidence="10 14" id="KW-1015">Disulfide bond</keyword>
<evidence type="ECO:0000256" key="3">
    <source>
        <dbReference type="ARBA" id="ARBA00022723"/>
    </source>
</evidence>
<feature type="binding site" evidence="12">
    <location>
        <position position="329"/>
    </location>
    <ligand>
        <name>Ca(2+)</name>
        <dbReference type="ChEBI" id="CHEBI:29108"/>
        <label>5</label>
    </ligand>
</feature>
<dbReference type="SMART" id="SM00192">
    <property type="entry name" value="LDLa"/>
    <property type="match status" value="4"/>
</dbReference>
<dbReference type="PANTHER" id="PTHR10201">
    <property type="entry name" value="MATRIX METALLOPROTEINASE"/>
    <property type="match status" value="1"/>
</dbReference>
<feature type="binding site" evidence="12">
    <location>
        <position position="163"/>
    </location>
    <ligand>
        <name>Ca(2+)</name>
        <dbReference type="ChEBI" id="CHEBI:29108"/>
        <label>3</label>
    </ligand>
</feature>
<feature type="binding site" evidence="12">
    <location>
        <position position="214"/>
    </location>
    <ligand>
        <name>Zn(2+)</name>
        <dbReference type="ChEBI" id="CHEBI:29105"/>
        <label>2</label>
        <note>catalytic</note>
    </ligand>
</feature>
<keyword evidence="7 12" id="KW-0862">Zinc</keyword>
<evidence type="ECO:0000256" key="14">
    <source>
        <dbReference type="PROSITE-ProRule" id="PRU00124"/>
    </source>
</evidence>
<dbReference type="InterPro" id="IPR016187">
    <property type="entry name" value="CTDL_fold"/>
</dbReference>
<dbReference type="InterPro" id="IPR036375">
    <property type="entry name" value="Hemopexin-like_dom_sf"/>
</dbReference>
<feature type="binding site" evidence="12">
    <location>
        <position position="181"/>
    </location>
    <ligand>
        <name>Zn(2+)</name>
        <dbReference type="ChEBI" id="CHEBI:29105"/>
        <label>1</label>
    </ligand>
</feature>
<dbReference type="InterPro" id="IPR033739">
    <property type="entry name" value="M10A_MMP"/>
</dbReference>
<dbReference type="SUPFAM" id="SSF56436">
    <property type="entry name" value="C-type lectin-like"/>
    <property type="match status" value="1"/>
</dbReference>
<keyword evidence="8" id="KW-0482">Metalloprotease</keyword>
<evidence type="ECO:0000313" key="18">
    <source>
        <dbReference type="EMBL" id="PVD18783.1"/>
    </source>
</evidence>
<dbReference type="GO" id="GO:0030574">
    <property type="term" value="P:collagen catabolic process"/>
    <property type="evidence" value="ECO:0007669"/>
    <property type="project" value="TreeGrafter"/>
</dbReference>
<dbReference type="PRINTS" id="PR00138">
    <property type="entry name" value="MATRIXIN"/>
</dbReference>
<dbReference type="CDD" id="cd00094">
    <property type="entry name" value="HX"/>
    <property type="match status" value="1"/>
</dbReference>
<dbReference type="GO" id="GO:0008270">
    <property type="term" value="F:zinc ion binding"/>
    <property type="evidence" value="ECO:0007669"/>
    <property type="project" value="InterPro"/>
</dbReference>
<dbReference type="GO" id="GO:0005615">
    <property type="term" value="C:extracellular space"/>
    <property type="evidence" value="ECO:0007669"/>
    <property type="project" value="TreeGrafter"/>
</dbReference>
<feature type="active site" evidence="11">
    <location>
        <position position="205"/>
    </location>
</feature>
<dbReference type="Pfam" id="PF00045">
    <property type="entry name" value="Hemopexin"/>
    <property type="match status" value="3"/>
</dbReference>
<feature type="binding site" evidence="12">
    <location>
        <position position="155"/>
    </location>
    <ligand>
        <name>Zn(2+)</name>
        <dbReference type="ChEBI" id="CHEBI:29105"/>
        <label>1</label>
    </ligand>
</feature>
<dbReference type="CDD" id="cd04278">
    <property type="entry name" value="ZnMc_MMP"/>
    <property type="match status" value="1"/>
</dbReference>
<dbReference type="SMART" id="SM00120">
    <property type="entry name" value="HX"/>
    <property type="match status" value="3"/>
</dbReference>
<dbReference type="OrthoDB" id="10035376at2759"/>
<protein>
    <recommendedName>
        <fullName evidence="20">Peptidase metallopeptidase domain-containing protein</fullName>
    </recommendedName>
</protein>
<keyword evidence="19" id="KW-1185">Reference proteome</keyword>
<comment type="cofactor">
    <cofactor evidence="12">
        <name>Zn(2+)</name>
        <dbReference type="ChEBI" id="CHEBI:29105"/>
    </cofactor>
    <text evidence="12">Binds 2 Zn(2+) ions per subunit.</text>
</comment>
<evidence type="ECO:0000313" key="19">
    <source>
        <dbReference type="Proteomes" id="UP000245119"/>
    </source>
</evidence>
<feature type="disulfide bond" evidence="14">
    <location>
        <begin position="1141"/>
        <end position="1156"/>
    </location>
</feature>
<evidence type="ECO:0000256" key="15">
    <source>
        <dbReference type="PROSITE-ProRule" id="PRU01011"/>
    </source>
</evidence>
<evidence type="ECO:0000259" key="16">
    <source>
        <dbReference type="PROSITE" id="PS01180"/>
    </source>
</evidence>
<evidence type="ECO:0000256" key="4">
    <source>
        <dbReference type="ARBA" id="ARBA00022729"/>
    </source>
</evidence>